<dbReference type="PANTHER" id="PTHR32251:SF23">
    <property type="entry name" value="3-OXO-5-ALPHA-STEROID 4-DEHYDROGENASE (DUF1295)"/>
    <property type="match status" value="1"/>
</dbReference>
<keyword evidence="1" id="KW-0812">Transmembrane</keyword>
<keyword evidence="3" id="KW-1185">Reference proteome</keyword>
<proteinExistence type="predicted"/>
<protein>
    <recommendedName>
        <fullName evidence="4">Steroid 5-alpha reductase C-terminal domain-containing protein</fullName>
    </recommendedName>
</protein>
<evidence type="ECO:0008006" key="4">
    <source>
        <dbReference type="Google" id="ProtNLM"/>
    </source>
</evidence>
<dbReference type="OrthoDB" id="201504at2759"/>
<dbReference type="AlphaFoldDB" id="A0A9W7AGQ7"/>
<feature type="transmembrane region" description="Helical" evidence="1">
    <location>
        <begin position="243"/>
        <end position="274"/>
    </location>
</feature>
<dbReference type="Proteomes" id="UP001165122">
    <property type="component" value="Unassembled WGS sequence"/>
</dbReference>
<feature type="transmembrane region" description="Helical" evidence="1">
    <location>
        <begin position="143"/>
        <end position="164"/>
    </location>
</feature>
<dbReference type="PANTHER" id="PTHR32251">
    <property type="entry name" value="3-OXO-5-ALPHA-STEROID 4-DEHYDROGENASE"/>
    <property type="match status" value="1"/>
</dbReference>
<feature type="transmembrane region" description="Helical" evidence="1">
    <location>
        <begin position="176"/>
        <end position="195"/>
    </location>
</feature>
<organism evidence="2 3">
    <name type="scientific">Triparma laevis f. longispina</name>
    <dbReference type="NCBI Taxonomy" id="1714387"/>
    <lineage>
        <taxon>Eukaryota</taxon>
        <taxon>Sar</taxon>
        <taxon>Stramenopiles</taxon>
        <taxon>Ochrophyta</taxon>
        <taxon>Bolidophyceae</taxon>
        <taxon>Parmales</taxon>
        <taxon>Triparmaceae</taxon>
        <taxon>Triparma</taxon>
    </lineage>
</organism>
<keyword evidence="1" id="KW-1133">Transmembrane helix</keyword>
<evidence type="ECO:0000313" key="3">
    <source>
        <dbReference type="Proteomes" id="UP001165122"/>
    </source>
</evidence>
<evidence type="ECO:0000313" key="2">
    <source>
        <dbReference type="EMBL" id="GMH69082.1"/>
    </source>
</evidence>
<sequence>MSAYNICSGEAFAAAIDSFSDFNDPALTTFVACLAISALCFIVSTASGNFSQVDKIWSMTPVLYAWMAVDTSSTRSLLMASLASVWGIRLTWNFNRRGGYEWPPWKGDEDYRWPALRQGIIPGFTTLDKPVPWMIFNLTFISFYQNILLWLTACPSLVVWAVANSNKCSGAKDLNWLDYTAAVLMLTFITIEGVADNQQFAFQTEKYRRKDAGEPLEGDMADGFNQSGLYAVVRKPNYASEQSIWVCFYFFSVAATGSILNWSVLGCLLLIMLFQGSGWMTELITLKKYPKYAVYMKRVGQYLPLKFLWNKVRGEKRD</sequence>
<evidence type="ECO:0000256" key="1">
    <source>
        <dbReference type="SAM" id="Phobius"/>
    </source>
</evidence>
<comment type="caution">
    <text evidence="2">The sequence shown here is derived from an EMBL/GenBank/DDBJ whole genome shotgun (WGS) entry which is preliminary data.</text>
</comment>
<dbReference type="GO" id="GO:0016020">
    <property type="term" value="C:membrane"/>
    <property type="evidence" value="ECO:0007669"/>
    <property type="project" value="TreeGrafter"/>
</dbReference>
<keyword evidence="1" id="KW-0472">Membrane</keyword>
<name>A0A9W7AGQ7_9STRA</name>
<dbReference type="InterPro" id="IPR010721">
    <property type="entry name" value="UstE-like"/>
</dbReference>
<dbReference type="Gene3D" id="1.20.120.1630">
    <property type="match status" value="1"/>
</dbReference>
<reference evidence="3" key="1">
    <citation type="journal article" date="2023" name="Commun. Biol.">
        <title>Genome analysis of Parmales, the sister group of diatoms, reveals the evolutionary specialization of diatoms from phago-mixotrophs to photoautotrophs.</title>
        <authorList>
            <person name="Ban H."/>
            <person name="Sato S."/>
            <person name="Yoshikawa S."/>
            <person name="Yamada K."/>
            <person name="Nakamura Y."/>
            <person name="Ichinomiya M."/>
            <person name="Sato N."/>
            <person name="Blanc-Mathieu R."/>
            <person name="Endo H."/>
            <person name="Kuwata A."/>
            <person name="Ogata H."/>
        </authorList>
    </citation>
    <scope>NUCLEOTIDE SEQUENCE [LARGE SCALE GENOMIC DNA]</scope>
    <source>
        <strain evidence="3">NIES 3700</strain>
    </source>
</reference>
<dbReference type="EMBL" id="BRXW01000601">
    <property type="protein sequence ID" value="GMH69082.1"/>
    <property type="molecule type" value="Genomic_DNA"/>
</dbReference>
<dbReference type="Pfam" id="PF06966">
    <property type="entry name" value="DUF1295"/>
    <property type="match status" value="1"/>
</dbReference>
<accession>A0A9W7AGQ7</accession>
<feature type="transmembrane region" description="Helical" evidence="1">
    <location>
        <begin position="27"/>
        <end position="50"/>
    </location>
</feature>
<gene>
    <name evidence="2" type="ORF">TrLO_g10661</name>
</gene>